<organism evidence="2 3">
    <name type="scientific">Parascardovia denticolens DSM 10105 = JCM 12538</name>
    <dbReference type="NCBI Taxonomy" id="864564"/>
    <lineage>
        <taxon>Bacteria</taxon>
        <taxon>Bacillati</taxon>
        <taxon>Actinomycetota</taxon>
        <taxon>Actinomycetes</taxon>
        <taxon>Bifidobacteriales</taxon>
        <taxon>Bifidobacteriaceae</taxon>
        <taxon>Parascardovia</taxon>
    </lineage>
</organism>
<name>E6K1E9_PARDN</name>
<keyword evidence="1" id="KW-0812">Transmembrane</keyword>
<keyword evidence="1" id="KW-1133">Transmembrane helix</keyword>
<dbReference type="HOGENOM" id="CLU_022171_0_0_11"/>
<protein>
    <submittedName>
        <fullName evidence="2">Uncharacterized protein</fullName>
    </submittedName>
</protein>
<proteinExistence type="predicted"/>
<sequence length="790" mass="86712">MSYILLALVVTLLTEATVFNLSFWKTAFSSSNFPVPSYSIAQLASGHHLGSGLKPASQAFLTVTDSSQAYIDIPLVPKTVVSHLYLNSEGIDSPGFNDANSPVRGSYSVIINGNTFNLSPQIRRTAYLTLPSPSPASSTASSLRIWISEPKGSQIALKSIQVNPQIPFSFNGIRVGLLFLLLFLLIALRPRSELYRMPLNPSSRGQRTVFGLFILLPCLALIVGSAMAFGLVQTEGVYHLTPDSYTYNFHQYQLSAQAILKGQPWVDLPVDPLLAKAARPHSVATRNHLLSQGATIYWDYVFYQGHWYSYFGIIPALLLFLPFQFLTSGMHPGGLWLNSITASFFLLASAMLFGTLALIRFLKRYFPSISLGQTILAIIAMLCGSNIISLLTNLSFYCIPTASATALMALGFWLWLGARRIYDPKLGRYRMWTVADADARNDADAKNDAGAGNYAKVGDHGGAGNTVNTKNTATAGNTVTADQAEFFSSARIFWGSFCMALALGCRPPFILSTLLLIPLYRELLVVRRRATGRKSSWIPTTLTALIPALIAMAPVLISNKLKFGSLLDFGSKYQMTVEDLTTYKAPLSSVVQGFLTNFWAPFQTTPGFAFPFINSYAPTFRPWMYSDNLMAGIFAFAPLCWLILGVVIPGVWRGLWRSRTFLLFWLSLGLAFGLNLLEAYMGGIDWRYMNDFSWLITLASLPVFVLLTSRFLVPAATGAPGKPAGPASANNQGGKAIGRFFASFALWILVLVVLFELLVFVLTIFDPSRAHSLLAVSPSVFYAMKSVFLI</sequence>
<evidence type="ECO:0000313" key="2">
    <source>
        <dbReference type="EMBL" id="EFT83630.1"/>
    </source>
</evidence>
<feature type="transmembrane region" description="Helical" evidence="1">
    <location>
        <begin position="307"/>
        <end position="323"/>
    </location>
</feature>
<evidence type="ECO:0000256" key="1">
    <source>
        <dbReference type="SAM" id="Phobius"/>
    </source>
</evidence>
<keyword evidence="3" id="KW-1185">Reference proteome</keyword>
<feature type="transmembrane region" description="Helical" evidence="1">
    <location>
        <begin position="396"/>
        <end position="416"/>
    </location>
</feature>
<evidence type="ECO:0000313" key="3">
    <source>
        <dbReference type="Proteomes" id="UP000004946"/>
    </source>
</evidence>
<feature type="transmembrane region" description="Helical" evidence="1">
    <location>
        <begin position="365"/>
        <end position="384"/>
    </location>
</feature>
<dbReference type="eggNOG" id="COG1807">
    <property type="taxonomic scope" value="Bacteria"/>
</dbReference>
<dbReference type="EMBL" id="AEON01000001">
    <property type="protein sequence ID" value="EFT83630.1"/>
    <property type="molecule type" value="Genomic_DNA"/>
</dbReference>
<feature type="transmembrane region" description="Helical" evidence="1">
    <location>
        <begin position="660"/>
        <end position="680"/>
    </location>
</feature>
<feature type="transmembrane region" description="Helical" evidence="1">
    <location>
        <begin position="335"/>
        <end position="359"/>
    </location>
</feature>
<gene>
    <name evidence="2" type="ORF">HMPREF0620_0635</name>
</gene>
<feature type="transmembrane region" description="Helical" evidence="1">
    <location>
        <begin position="537"/>
        <end position="557"/>
    </location>
</feature>
<feature type="transmembrane region" description="Helical" evidence="1">
    <location>
        <begin position="168"/>
        <end position="188"/>
    </location>
</feature>
<reference evidence="2 3" key="1">
    <citation type="submission" date="2010-12" db="EMBL/GenBank/DDBJ databases">
        <authorList>
            <person name="Muzny D."/>
            <person name="Qin X."/>
            <person name="Buhay C."/>
            <person name="Dugan-Rocha S."/>
            <person name="Ding Y."/>
            <person name="Chen G."/>
            <person name="Hawes A."/>
            <person name="Holder M."/>
            <person name="Jhangiani S."/>
            <person name="Johnson A."/>
            <person name="Khan Z."/>
            <person name="Li Z."/>
            <person name="Liu W."/>
            <person name="Liu X."/>
            <person name="Perez L."/>
            <person name="Shen H."/>
            <person name="Wang Q."/>
            <person name="Watt J."/>
            <person name="Xi L."/>
            <person name="Xin Y."/>
            <person name="Zhou J."/>
            <person name="Deng J."/>
            <person name="Jiang H."/>
            <person name="Liu Y."/>
            <person name="Qu J."/>
            <person name="Song X.-Z."/>
            <person name="Zhang L."/>
            <person name="Villasana D."/>
            <person name="Johnson A."/>
            <person name="Liu J."/>
            <person name="Liyanage D."/>
            <person name="Lorensuhewa L."/>
            <person name="Robinson T."/>
            <person name="Song A."/>
            <person name="Song B.-B."/>
            <person name="Dinh H."/>
            <person name="Thornton R."/>
            <person name="Coyle M."/>
            <person name="Francisco L."/>
            <person name="Jackson L."/>
            <person name="Javaid M."/>
            <person name="Korchina V."/>
            <person name="Kovar C."/>
            <person name="Mata R."/>
            <person name="Mathew T."/>
            <person name="Ngo R."/>
            <person name="Nguyen L."/>
            <person name="Nguyen N."/>
            <person name="Okwuonu G."/>
            <person name="Ongeri F."/>
            <person name="Pham C."/>
            <person name="Simmons D."/>
            <person name="Wilczek-Boney K."/>
            <person name="Hale W."/>
            <person name="Jakkamsetti A."/>
            <person name="Pham P."/>
            <person name="Ruth R."/>
            <person name="San Lucas F."/>
            <person name="Warren J."/>
            <person name="Zhang J."/>
            <person name="Zhao Z."/>
            <person name="Zhou C."/>
            <person name="Zhu D."/>
            <person name="Lee S."/>
            <person name="Bess C."/>
            <person name="Blankenburg K."/>
            <person name="Forbes L."/>
            <person name="Fu Q."/>
            <person name="Gubbala S."/>
            <person name="Hirani K."/>
            <person name="Jayaseelan J.C."/>
            <person name="Lara F."/>
            <person name="Munidasa M."/>
            <person name="Palculict T."/>
            <person name="Patil S."/>
            <person name="Pu L.-L."/>
            <person name="Saada N."/>
            <person name="Tang L."/>
            <person name="Weissenberger G."/>
            <person name="Zhu Y."/>
            <person name="Hemphill L."/>
            <person name="Shang Y."/>
            <person name="Youmans B."/>
            <person name="Ayvaz T."/>
            <person name="Ross M."/>
            <person name="Santibanez J."/>
            <person name="Aqrawi P."/>
            <person name="Gross S."/>
            <person name="Joshi V."/>
            <person name="Fowler G."/>
            <person name="Nazareth L."/>
            <person name="Reid J."/>
            <person name="Worley K."/>
            <person name="Petrosino J."/>
            <person name="Highlander S."/>
            <person name="Gibbs R."/>
        </authorList>
    </citation>
    <scope>NUCLEOTIDE SEQUENCE [LARGE SCALE GENOMIC DNA]</scope>
    <source>
        <strain evidence="2 3">DSM 10105</strain>
    </source>
</reference>
<dbReference type="Proteomes" id="UP000004946">
    <property type="component" value="Chromosome"/>
</dbReference>
<comment type="caution">
    <text evidence="2">The sequence shown here is derived from an EMBL/GenBank/DDBJ whole genome shotgun (WGS) entry which is preliminary data.</text>
</comment>
<feature type="transmembrane region" description="Helical" evidence="1">
    <location>
        <begin position="744"/>
        <end position="765"/>
    </location>
</feature>
<accession>E6K1E9</accession>
<dbReference type="AlphaFoldDB" id="E6K1E9"/>
<feature type="transmembrane region" description="Helical" evidence="1">
    <location>
        <begin position="692"/>
        <end position="713"/>
    </location>
</feature>
<keyword evidence="1" id="KW-0472">Membrane</keyword>
<feature type="transmembrane region" description="Helical" evidence="1">
    <location>
        <begin position="629"/>
        <end position="648"/>
    </location>
</feature>
<feature type="transmembrane region" description="Helical" evidence="1">
    <location>
        <begin position="209"/>
        <end position="232"/>
    </location>
</feature>